<evidence type="ECO:0000313" key="2">
    <source>
        <dbReference type="Proteomes" id="UP001500804"/>
    </source>
</evidence>
<gene>
    <name evidence="1" type="ORF">GCM10023320_12390</name>
</gene>
<sequence length="59" mass="6254">MCAVDPAVTGAEVLHRDAFFDDAFFDGAFFDGAFFDGDGRARCGGRSRGDAGPATYWLG</sequence>
<protein>
    <recommendedName>
        <fullName evidence="3">Pentapeptide repeat protein</fullName>
    </recommendedName>
</protein>
<evidence type="ECO:0000313" key="1">
    <source>
        <dbReference type="EMBL" id="GAA5114711.1"/>
    </source>
</evidence>
<dbReference type="EMBL" id="BAABJO010000004">
    <property type="protein sequence ID" value="GAA5114711.1"/>
    <property type="molecule type" value="Genomic_DNA"/>
</dbReference>
<reference evidence="2" key="1">
    <citation type="journal article" date="2019" name="Int. J. Syst. Evol. Microbiol.">
        <title>The Global Catalogue of Microorganisms (GCM) 10K type strain sequencing project: providing services to taxonomists for standard genome sequencing and annotation.</title>
        <authorList>
            <consortium name="The Broad Institute Genomics Platform"/>
            <consortium name="The Broad Institute Genome Sequencing Center for Infectious Disease"/>
            <person name="Wu L."/>
            <person name="Ma J."/>
        </authorList>
    </citation>
    <scope>NUCLEOTIDE SEQUENCE [LARGE SCALE GENOMIC DNA]</scope>
    <source>
        <strain evidence="2">JCM 18302</strain>
    </source>
</reference>
<accession>A0ABP9NCQ7</accession>
<name>A0ABP9NCQ7_9PSEU</name>
<keyword evidence="2" id="KW-1185">Reference proteome</keyword>
<organism evidence="1 2">
    <name type="scientific">Pseudonocardia adelaidensis</name>
    <dbReference type="NCBI Taxonomy" id="648754"/>
    <lineage>
        <taxon>Bacteria</taxon>
        <taxon>Bacillati</taxon>
        <taxon>Actinomycetota</taxon>
        <taxon>Actinomycetes</taxon>
        <taxon>Pseudonocardiales</taxon>
        <taxon>Pseudonocardiaceae</taxon>
        <taxon>Pseudonocardia</taxon>
    </lineage>
</organism>
<proteinExistence type="predicted"/>
<evidence type="ECO:0008006" key="3">
    <source>
        <dbReference type="Google" id="ProtNLM"/>
    </source>
</evidence>
<comment type="caution">
    <text evidence="1">The sequence shown here is derived from an EMBL/GenBank/DDBJ whole genome shotgun (WGS) entry which is preliminary data.</text>
</comment>
<dbReference type="Proteomes" id="UP001500804">
    <property type="component" value="Unassembled WGS sequence"/>
</dbReference>